<dbReference type="Pfam" id="PF01609">
    <property type="entry name" value="DDE_Tnp_1"/>
    <property type="match status" value="1"/>
</dbReference>
<gene>
    <name evidence="2" type="ORF">F4X14_02085</name>
</gene>
<dbReference type="GO" id="GO:0003677">
    <property type="term" value="F:DNA binding"/>
    <property type="evidence" value="ECO:0007669"/>
    <property type="project" value="InterPro"/>
</dbReference>
<feature type="domain" description="Transposase IS4-like" evidence="1">
    <location>
        <begin position="156"/>
        <end position="269"/>
    </location>
</feature>
<sequence>MAKVPELTDYVELIITLFGLFEQYRMNRDGEKAGRPYVYSEASFIIFFMLMQYRRIFDSKSQWHWLHQHADVVEMLGWQQIPHRTTIRRRYECMYTVVQEFVLFAAQHVADEDVLFSQKHLVEDKSLFKALGPVWHQWMRLKQWIPATLRKLDTAATWCRSAYHGWVYGYGLHITCNEDAFPVMLQVETASVSESQALNQKEERILNQLGPQTLAADNAYTKAMRIRAWQKRDVLLLTPARKWVHGRFAQRYHELIKLPEMAAHMRRRRTSVEPLFDLIAQVIGAYGPQKQLPLQGLDKVCVPV</sequence>
<dbReference type="InterPro" id="IPR002559">
    <property type="entry name" value="Transposase_11"/>
</dbReference>
<comment type="caution">
    <text evidence="2">The sequence shown here is derived from an EMBL/GenBank/DDBJ whole genome shotgun (WGS) entry which is preliminary data.</text>
</comment>
<protein>
    <submittedName>
        <fullName evidence="2">Transposase</fullName>
    </submittedName>
</protein>
<evidence type="ECO:0000259" key="1">
    <source>
        <dbReference type="Pfam" id="PF01609"/>
    </source>
</evidence>
<dbReference type="AlphaFoldDB" id="A0A6B1D2L3"/>
<dbReference type="GO" id="GO:0004803">
    <property type="term" value="F:transposase activity"/>
    <property type="evidence" value="ECO:0007669"/>
    <property type="project" value="InterPro"/>
</dbReference>
<reference evidence="2" key="1">
    <citation type="submission" date="2019-09" db="EMBL/GenBank/DDBJ databases">
        <title>Characterisation of the sponge microbiome using genome-centric metagenomics.</title>
        <authorList>
            <person name="Engelberts J.P."/>
            <person name="Robbins S.J."/>
            <person name="De Goeij J.M."/>
            <person name="Aranda M."/>
            <person name="Bell S.C."/>
            <person name="Webster N.S."/>
        </authorList>
    </citation>
    <scope>NUCLEOTIDE SEQUENCE</scope>
    <source>
        <strain evidence="2">SB0661_bin_32</strain>
    </source>
</reference>
<name>A0A6B1D2L3_9CHLR</name>
<accession>A0A6B1D2L3</accession>
<evidence type="ECO:0000313" key="2">
    <source>
        <dbReference type="EMBL" id="MYC93735.1"/>
    </source>
</evidence>
<dbReference type="GO" id="GO:0006313">
    <property type="term" value="P:DNA transposition"/>
    <property type="evidence" value="ECO:0007669"/>
    <property type="project" value="InterPro"/>
</dbReference>
<organism evidence="2">
    <name type="scientific">Caldilineaceae bacterium SB0661_bin_32</name>
    <dbReference type="NCBI Taxonomy" id="2605255"/>
    <lineage>
        <taxon>Bacteria</taxon>
        <taxon>Bacillati</taxon>
        <taxon>Chloroflexota</taxon>
        <taxon>Caldilineae</taxon>
        <taxon>Caldilineales</taxon>
        <taxon>Caldilineaceae</taxon>
    </lineage>
</organism>
<dbReference type="EMBL" id="VXMH01000014">
    <property type="protein sequence ID" value="MYC93735.1"/>
    <property type="molecule type" value="Genomic_DNA"/>
</dbReference>
<proteinExistence type="predicted"/>